<dbReference type="EMBL" id="JAENHP010000018">
    <property type="protein sequence ID" value="MBM2621091.1"/>
    <property type="molecule type" value="Genomic_DNA"/>
</dbReference>
<reference evidence="1 2" key="1">
    <citation type="submission" date="2021-01" db="EMBL/GenBank/DDBJ databases">
        <title>Actinoplanes sp. nov. LDG1-06 isolated from lichen.</title>
        <authorList>
            <person name="Saeng-In P."/>
            <person name="Phongsopitanun W."/>
            <person name="Kanchanasin P."/>
            <person name="Yuki M."/>
            <person name="Kudo T."/>
            <person name="Ohkuma M."/>
            <person name="Tanasupawat S."/>
        </authorList>
    </citation>
    <scope>NUCLEOTIDE SEQUENCE [LARGE SCALE GENOMIC DNA]</scope>
    <source>
        <strain evidence="1 2">LDG1-06</strain>
    </source>
</reference>
<dbReference type="InterPro" id="IPR026334">
    <property type="entry name" value="FxSxx-COOH"/>
</dbReference>
<protein>
    <submittedName>
        <fullName evidence="1">FXSXX-COOH protein</fullName>
    </submittedName>
</protein>
<accession>A0ABS2AMS6</accession>
<dbReference type="RefSeq" id="WP_203381082.1">
    <property type="nucleotide sequence ID" value="NZ_JAENHP010000018.1"/>
</dbReference>
<organism evidence="1 2">
    <name type="scientific">Paractinoplanes ovalisporus</name>
    <dbReference type="NCBI Taxonomy" id="2810368"/>
    <lineage>
        <taxon>Bacteria</taxon>
        <taxon>Bacillati</taxon>
        <taxon>Actinomycetota</taxon>
        <taxon>Actinomycetes</taxon>
        <taxon>Micromonosporales</taxon>
        <taxon>Micromonosporaceae</taxon>
        <taxon>Paractinoplanes</taxon>
    </lineage>
</organism>
<evidence type="ECO:0000313" key="1">
    <source>
        <dbReference type="EMBL" id="MBM2621091.1"/>
    </source>
</evidence>
<keyword evidence="2" id="KW-1185">Reference proteome</keyword>
<dbReference type="NCBIfam" id="TIGR04268">
    <property type="entry name" value="FxSxx-COOH"/>
    <property type="match status" value="1"/>
</dbReference>
<name>A0ABS2AMS6_9ACTN</name>
<proteinExistence type="predicted"/>
<sequence>MNATTETLAEPLAAIGSTPLRDIRAEQAARVVRRIVDKETLLRRLDVAAFQSAH</sequence>
<evidence type="ECO:0000313" key="2">
    <source>
        <dbReference type="Proteomes" id="UP000632138"/>
    </source>
</evidence>
<comment type="caution">
    <text evidence="1">The sequence shown here is derived from an EMBL/GenBank/DDBJ whole genome shotgun (WGS) entry which is preliminary data.</text>
</comment>
<gene>
    <name evidence="1" type="primary">fxsA</name>
    <name evidence="1" type="ORF">JIG36_36880</name>
</gene>
<dbReference type="Proteomes" id="UP000632138">
    <property type="component" value="Unassembled WGS sequence"/>
</dbReference>